<dbReference type="EMBL" id="OC915060">
    <property type="protein sequence ID" value="CAD7638427.1"/>
    <property type="molecule type" value="Genomic_DNA"/>
</dbReference>
<evidence type="ECO:0000256" key="1">
    <source>
        <dbReference type="SAM" id="SignalP"/>
    </source>
</evidence>
<keyword evidence="3" id="KW-1185">Reference proteome</keyword>
<evidence type="ECO:0000313" key="2">
    <source>
        <dbReference type="EMBL" id="CAD7638427.1"/>
    </source>
</evidence>
<dbReference type="Proteomes" id="UP000728032">
    <property type="component" value="Unassembled WGS sequence"/>
</dbReference>
<name>A0A7R9QBB2_9ACAR</name>
<feature type="signal peptide" evidence="1">
    <location>
        <begin position="1"/>
        <end position="15"/>
    </location>
</feature>
<proteinExistence type="predicted"/>
<dbReference type="AlphaFoldDB" id="A0A7R9QBB2"/>
<reference evidence="2" key="1">
    <citation type="submission" date="2020-11" db="EMBL/GenBank/DDBJ databases">
        <authorList>
            <person name="Tran Van P."/>
        </authorList>
    </citation>
    <scope>NUCLEOTIDE SEQUENCE</scope>
</reference>
<feature type="chain" id="PRO_5036211770" evidence="1">
    <location>
        <begin position="16"/>
        <end position="218"/>
    </location>
</feature>
<evidence type="ECO:0000313" key="3">
    <source>
        <dbReference type="Proteomes" id="UP000728032"/>
    </source>
</evidence>
<dbReference type="EMBL" id="CAJPVJ010000235">
    <property type="protein sequence ID" value="CAG2161785.1"/>
    <property type="molecule type" value="Genomic_DNA"/>
</dbReference>
<keyword evidence="1" id="KW-0732">Signal</keyword>
<sequence length="218" mass="24800">MKLLTILIALPLVLSEKSSQADDSLDMDLIKIQSIDNEMNDLFIKYLPKYKFHGKAGNGLTKAYETVTQVYQNFDTFSDNTKINPTTEDNRRPLDFKDFSTVKFSQVFPKVFKSIGKVMNEISTDPMSPINEEELKKIDEKVETFRKCRQSVTSTNTKGPNADQLPDICFAVTLFVHKTDEITDYFGHLVTICVNYCCLTRHSPIDSVTKQCLNSSND</sequence>
<gene>
    <name evidence="2" type="ORF">ONB1V03_LOCUS1387</name>
</gene>
<organism evidence="2">
    <name type="scientific">Oppiella nova</name>
    <dbReference type="NCBI Taxonomy" id="334625"/>
    <lineage>
        <taxon>Eukaryota</taxon>
        <taxon>Metazoa</taxon>
        <taxon>Ecdysozoa</taxon>
        <taxon>Arthropoda</taxon>
        <taxon>Chelicerata</taxon>
        <taxon>Arachnida</taxon>
        <taxon>Acari</taxon>
        <taxon>Acariformes</taxon>
        <taxon>Sarcoptiformes</taxon>
        <taxon>Oribatida</taxon>
        <taxon>Brachypylina</taxon>
        <taxon>Oppioidea</taxon>
        <taxon>Oppiidae</taxon>
        <taxon>Oppiella</taxon>
    </lineage>
</organism>
<protein>
    <submittedName>
        <fullName evidence="2">Uncharacterized protein</fullName>
    </submittedName>
</protein>
<accession>A0A7R9QBB2</accession>